<feature type="region of interest" description="Disordered" evidence="1">
    <location>
        <begin position="1"/>
        <end position="26"/>
    </location>
</feature>
<dbReference type="Proteomes" id="UP000887569">
    <property type="component" value="Unplaced"/>
</dbReference>
<protein>
    <submittedName>
        <fullName evidence="3 4">Uncharacterized protein</fullName>
    </submittedName>
</protein>
<organism evidence="2 4">
    <name type="scientific">Parascaris univalens</name>
    <name type="common">Nematode worm</name>
    <dbReference type="NCBI Taxonomy" id="6257"/>
    <lineage>
        <taxon>Eukaryota</taxon>
        <taxon>Metazoa</taxon>
        <taxon>Ecdysozoa</taxon>
        <taxon>Nematoda</taxon>
        <taxon>Chromadorea</taxon>
        <taxon>Rhabditida</taxon>
        <taxon>Spirurina</taxon>
        <taxon>Ascaridomorpha</taxon>
        <taxon>Ascaridoidea</taxon>
        <taxon>Ascarididae</taxon>
        <taxon>Parascaris</taxon>
    </lineage>
</organism>
<keyword evidence="2" id="KW-1185">Reference proteome</keyword>
<name>A0A915AFE3_PARUN</name>
<sequence>MQQLSAAAHKKLQHSQTLKNCKHPYNTNEESRERNCVISHLTLRPSSVASLHVVVSYNLPNTRFSVPINFFPEERWMILSLARMILPASRSNHSDKPSRLFSLTAIETSSIV</sequence>
<evidence type="ECO:0000313" key="3">
    <source>
        <dbReference type="WBParaSite" id="PgR004_g201_t01"/>
    </source>
</evidence>
<accession>A0A915AFE3</accession>
<dbReference type="WBParaSite" id="PgR004_g201_t01">
    <property type="protein sequence ID" value="PgR004_g201_t01"/>
    <property type="gene ID" value="PgR004_g201"/>
</dbReference>
<dbReference type="WBParaSite" id="PgR004_g201_t02">
    <property type="protein sequence ID" value="PgR004_g201_t02"/>
    <property type="gene ID" value="PgR004_g201"/>
</dbReference>
<evidence type="ECO:0000256" key="1">
    <source>
        <dbReference type="SAM" id="MobiDB-lite"/>
    </source>
</evidence>
<proteinExistence type="predicted"/>
<dbReference type="AlphaFoldDB" id="A0A915AFE3"/>
<evidence type="ECO:0000313" key="2">
    <source>
        <dbReference type="Proteomes" id="UP000887569"/>
    </source>
</evidence>
<evidence type="ECO:0000313" key="4">
    <source>
        <dbReference type="WBParaSite" id="PgR004_g201_t02"/>
    </source>
</evidence>
<reference evidence="3 4" key="1">
    <citation type="submission" date="2022-11" db="UniProtKB">
        <authorList>
            <consortium name="WormBaseParasite"/>
        </authorList>
    </citation>
    <scope>IDENTIFICATION</scope>
</reference>